<feature type="region of interest" description="Disordered" evidence="1">
    <location>
        <begin position="150"/>
        <end position="241"/>
    </location>
</feature>
<feature type="compositionally biased region" description="Basic and acidic residues" evidence="1">
    <location>
        <begin position="456"/>
        <end position="466"/>
    </location>
</feature>
<organism evidence="2 3">
    <name type="scientific">Mycena metata</name>
    <dbReference type="NCBI Taxonomy" id="1033252"/>
    <lineage>
        <taxon>Eukaryota</taxon>
        <taxon>Fungi</taxon>
        <taxon>Dikarya</taxon>
        <taxon>Basidiomycota</taxon>
        <taxon>Agaricomycotina</taxon>
        <taxon>Agaricomycetes</taxon>
        <taxon>Agaricomycetidae</taxon>
        <taxon>Agaricales</taxon>
        <taxon>Marasmiineae</taxon>
        <taxon>Mycenaceae</taxon>
        <taxon>Mycena</taxon>
    </lineage>
</organism>
<feature type="region of interest" description="Disordered" evidence="1">
    <location>
        <begin position="531"/>
        <end position="556"/>
    </location>
</feature>
<protein>
    <submittedName>
        <fullName evidence="2">Uncharacterized protein</fullName>
    </submittedName>
</protein>
<feature type="region of interest" description="Disordered" evidence="1">
    <location>
        <begin position="653"/>
        <end position="676"/>
    </location>
</feature>
<feature type="compositionally biased region" description="Polar residues" evidence="1">
    <location>
        <begin position="255"/>
        <end position="268"/>
    </location>
</feature>
<keyword evidence="3" id="KW-1185">Reference proteome</keyword>
<dbReference type="EMBL" id="JARKIB010000063">
    <property type="protein sequence ID" value="KAJ7751086.1"/>
    <property type="molecule type" value="Genomic_DNA"/>
</dbReference>
<comment type="caution">
    <text evidence="2">The sequence shown here is derived from an EMBL/GenBank/DDBJ whole genome shotgun (WGS) entry which is preliminary data.</text>
</comment>
<proteinExistence type="predicted"/>
<sequence>MPPRIRVYRCPQCPAGSSPCTKHRPFLLTVFWVLHLTAKPRTYIYHRNEPVLCPLGCIKKWDVTVPLGTVIKHVEGHDIVFATTTNPNIDDTENANVCDTLRSDLPVPPEESYDSLKAELTASTSPPLRPHSGLPKIIYNKLMWPVRTGMPRDKPKIASKHGASEEKEGVTSSDAQGVVAGRKRKISPRGNSSEEDEDAPLLPMVRKRRIIPRVLSEDESDIPSPRVPQGKSTPKGSQKDGVIVTPLWIRSGVHTAQNPQTPSRSGPSVPQGLIVTPDSLHSWTKTGISGAKNVTLSPTPTVPSLSFGGLHSQDVETAAGGDADDTMDSHDPDPSFANSFGSHSPYMPPASPNFDGGDCPSGLHDKEPSMHYTPQDEPFQMDDDQHISSGGGEQEPEGPDSLEPSMHHKPQDELFQMDNELMDDDQHTFSGGEEQEPDGLVSLEPLTHPTSQDEPVQSKELADRKASSAGGEEPEGLDSLAPMHPPQDVQAKEVPHRPASGDEGEPEDLSRGLSIHPPQDVQAKEVFAQPEQAFSRGRDEELGALNPREPSMDPPMQVNEIPDQHFSEEEPEDEPILYCDSVECDRVELTDEHIWDHGHRVAFTHLYSIDEKHASIGKMFRCYPDFKYHCICGSRFGAMSEAKAHLDALKGNNGNHPRTWKNTTMKGKTVPRSRPV</sequence>
<feature type="compositionally biased region" description="Basic and acidic residues" evidence="1">
    <location>
        <begin position="490"/>
        <end position="500"/>
    </location>
</feature>
<name>A0AAD7IX21_9AGAR</name>
<feature type="region of interest" description="Disordered" evidence="1">
    <location>
        <begin position="255"/>
        <end position="275"/>
    </location>
</feature>
<reference evidence="2" key="1">
    <citation type="submission" date="2023-03" db="EMBL/GenBank/DDBJ databases">
        <title>Massive genome expansion in bonnet fungi (Mycena s.s.) driven by repeated elements and novel gene families across ecological guilds.</title>
        <authorList>
            <consortium name="Lawrence Berkeley National Laboratory"/>
            <person name="Harder C.B."/>
            <person name="Miyauchi S."/>
            <person name="Viragh M."/>
            <person name="Kuo A."/>
            <person name="Thoen E."/>
            <person name="Andreopoulos B."/>
            <person name="Lu D."/>
            <person name="Skrede I."/>
            <person name="Drula E."/>
            <person name="Henrissat B."/>
            <person name="Morin E."/>
            <person name="Kohler A."/>
            <person name="Barry K."/>
            <person name="LaButti K."/>
            <person name="Morin E."/>
            <person name="Salamov A."/>
            <person name="Lipzen A."/>
            <person name="Mereny Z."/>
            <person name="Hegedus B."/>
            <person name="Baldrian P."/>
            <person name="Stursova M."/>
            <person name="Weitz H."/>
            <person name="Taylor A."/>
            <person name="Grigoriev I.V."/>
            <person name="Nagy L.G."/>
            <person name="Martin F."/>
            <person name="Kauserud H."/>
        </authorList>
    </citation>
    <scope>NUCLEOTIDE SEQUENCE</scope>
    <source>
        <strain evidence="2">CBHHK182m</strain>
    </source>
</reference>
<dbReference type="Proteomes" id="UP001215598">
    <property type="component" value="Unassembled WGS sequence"/>
</dbReference>
<feature type="compositionally biased region" description="Basic and acidic residues" evidence="1">
    <location>
        <begin position="150"/>
        <end position="169"/>
    </location>
</feature>
<evidence type="ECO:0000313" key="3">
    <source>
        <dbReference type="Proteomes" id="UP001215598"/>
    </source>
</evidence>
<feature type="compositionally biased region" description="Polar residues" evidence="1">
    <location>
        <begin position="653"/>
        <end position="666"/>
    </location>
</feature>
<evidence type="ECO:0000256" key="1">
    <source>
        <dbReference type="SAM" id="MobiDB-lite"/>
    </source>
</evidence>
<gene>
    <name evidence="2" type="ORF">B0H16DRAFT_1548835</name>
</gene>
<evidence type="ECO:0000313" key="2">
    <source>
        <dbReference type="EMBL" id="KAJ7751086.1"/>
    </source>
</evidence>
<feature type="region of interest" description="Disordered" evidence="1">
    <location>
        <begin position="106"/>
        <end position="132"/>
    </location>
</feature>
<accession>A0AAD7IX21</accession>
<feature type="region of interest" description="Disordered" evidence="1">
    <location>
        <begin position="315"/>
        <end position="515"/>
    </location>
</feature>
<dbReference type="AlphaFoldDB" id="A0AAD7IX21"/>